<evidence type="ECO:0000256" key="9">
    <source>
        <dbReference type="ARBA" id="ARBA00023065"/>
    </source>
</evidence>
<proteinExistence type="inferred from homology"/>
<evidence type="ECO:0000256" key="6">
    <source>
        <dbReference type="ARBA" id="ARBA00022692"/>
    </source>
</evidence>
<keyword evidence="9" id="KW-0406">Ion transport</keyword>
<keyword evidence="14" id="KW-0449">Lipoprotein</keyword>
<keyword evidence="7" id="KW-0732">Signal</keyword>
<accession>A0ABR7VK96</accession>
<dbReference type="Gene3D" id="3.30.1950.10">
    <property type="entry name" value="wza like domain"/>
    <property type="match status" value="1"/>
</dbReference>
<keyword evidence="6" id="KW-0812">Transmembrane</keyword>
<feature type="domain" description="Polysaccharide export protein N-terminal" evidence="15">
    <location>
        <begin position="62"/>
        <end position="157"/>
    </location>
</feature>
<keyword evidence="11" id="KW-0472">Membrane</keyword>
<dbReference type="RefSeq" id="WP_188315705.1">
    <property type="nucleotide sequence ID" value="NZ_JABTCG010000011.1"/>
</dbReference>
<dbReference type="InterPro" id="IPR003715">
    <property type="entry name" value="Poly_export_N"/>
</dbReference>
<keyword evidence="3" id="KW-0813">Transport</keyword>
<evidence type="ECO:0000256" key="14">
    <source>
        <dbReference type="ARBA" id="ARBA00023288"/>
    </source>
</evidence>
<dbReference type="InterPro" id="IPR054765">
    <property type="entry name" value="SLBB_dom"/>
</dbReference>
<comment type="similarity">
    <text evidence="2">Belongs to the BexD/CtrA/VexA family.</text>
</comment>
<dbReference type="EMBL" id="JABTCG010000011">
    <property type="protein sequence ID" value="MBD0852587.1"/>
    <property type="molecule type" value="Genomic_DNA"/>
</dbReference>
<keyword evidence="10" id="KW-0626">Porin</keyword>
<gene>
    <name evidence="17" type="ORF">HPE63_18065</name>
</gene>
<keyword evidence="4" id="KW-1134">Transmembrane beta strand</keyword>
<evidence type="ECO:0000259" key="15">
    <source>
        <dbReference type="Pfam" id="PF02563"/>
    </source>
</evidence>
<dbReference type="Pfam" id="PF22461">
    <property type="entry name" value="SLBB_2"/>
    <property type="match status" value="1"/>
</dbReference>
<name>A0ABR7VK96_9FLAO</name>
<keyword evidence="13" id="KW-0998">Cell outer membrane</keyword>
<evidence type="ECO:0000256" key="7">
    <source>
        <dbReference type="ARBA" id="ARBA00022729"/>
    </source>
</evidence>
<evidence type="ECO:0000256" key="8">
    <source>
        <dbReference type="ARBA" id="ARBA00023047"/>
    </source>
</evidence>
<reference evidence="17 18" key="1">
    <citation type="submission" date="2020-05" db="EMBL/GenBank/DDBJ databases">
        <title>The draft genome sequence of Maribacter arenosus CAU 1321.</title>
        <authorList>
            <person name="Mu L."/>
        </authorList>
    </citation>
    <scope>NUCLEOTIDE SEQUENCE [LARGE SCALE GENOMIC DNA]</scope>
    <source>
        <strain evidence="17 18">CAU 1321</strain>
    </source>
</reference>
<evidence type="ECO:0000256" key="13">
    <source>
        <dbReference type="ARBA" id="ARBA00023237"/>
    </source>
</evidence>
<dbReference type="Pfam" id="PF02563">
    <property type="entry name" value="Poly_export"/>
    <property type="match status" value="1"/>
</dbReference>
<evidence type="ECO:0000256" key="5">
    <source>
        <dbReference type="ARBA" id="ARBA00022597"/>
    </source>
</evidence>
<comment type="subcellular location">
    <subcellularLocation>
        <location evidence="1">Cell outer membrane</location>
        <topology evidence="1">Multi-pass membrane protein</topology>
    </subcellularLocation>
</comment>
<comment type="caution">
    <text evidence="17">The sequence shown here is derived from an EMBL/GenBank/DDBJ whole genome shotgun (WGS) entry which is preliminary data.</text>
</comment>
<evidence type="ECO:0000256" key="11">
    <source>
        <dbReference type="ARBA" id="ARBA00023136"/>
    </source>
</evidence>
<evidence type="ECO:0000256" key="10">
    <source>
        <dbReference type="ARBA" id="ARBA00023114"/>
    </source>
</evidence>
<evidence type="ECO:0000256" key="3">
    <source>
        <dbReference type="ARBA" id="ARBA00022448"/>
    </source>
</evidence>
<keyword evidence="5" id="KW-0762">Sugar transport</keyword>
<evidence type="ECO:0000256" key="1">
    <source>
        <dbReference type="ARBA" id="ARBA00004571"/>
    </source>
</evidence>
<evidence type="ECO:0000256" key="12">
    <source>
        <dbReference type="ARBA" id="ARBA00023139"/>
    </source>
</evidence>
<dbReference type="Proteomes" id="UP000598350">
    <property type="component" value="Unassembled WGS sequence"/>
</dbReference>
<keyword evidence="8" id="KW-0625">Polysaccharide transport</keyword>
<evidence type="ECO:0000313" key="18">
    <source>
        <dbReference type="Proteomes" id="UP000598350"/>
    </source>
</evidence>
<evidence type="ECO:0000256" key="4">
    <source>
        <dbReference type="ARBA" id="ARBA00022452"/>
    </source>
</evidence>
<dbReference type="PANTHER" id="PTHR33619">
    <property type="entry name" value="POLYSACCHARIDE EXPORT PROTEIN GFCE-RELATED"/>
    <property type="match status" value="1"/>
</dbReference>
<evidence type="ECO:0000256" key="2">
    <source>
        <dbReference type="ARBA" id="ARBA00009450"/>
    </source>
</evidence>
<dbReference type="PANTHER" id="PTHR33619:SF3">
    <property type="entry name" value="POLYSACCHARIDE EXPORT PROTEIN GFCE-RELATED"/>
    <property type="match status" value="1"/>
</dbReference>
<dbReference type="Gene3D" id="3.10.560.10">
    <property type="entry name" value="Outer membrane lipoprotein wza domain like"/>
    <property type="match status" value="1"/>
</dbReference>
<feature type="domain" description="SLBB" evidence="16">
    <location>
        <begin position="161"/>
        <end position="240"/>
    </location>
</feature>
<protein>
    <submittedName>
        <fullName evidence="17">Polysaccharide export protein</fullName>
    </submittedName>
</protein>
<keyword evidence="12" id="KW-0564">Palmitate</keyword>
<dbReference type="InterPro" id="IPR049712">
    <property type="entry name" value="Poly_export"/>
</dbReference>
<sequence>MNKALIFPLDYKSFIQSSTEIYSKMNKLFLFLIVLSLSSCYSSKELNYIQTAQNSLTIPIIPTEYRVQPNDVLSIKVQSKDPEQSSFFNITTVENRNIEANPASLFLTGYTVDTDGMINLAIVGELKVSDLTVEEIRDKVQLEIDKYLVNAMVSVKLTSFKISVLGDVRNPGTNYIYNTQATIFEALSAAGDLNISAKRNNIKVIRQEGDKSKVVSLDLTDPAIIQSPYYFLKPNDVLYVDKSKSGIAQSNLSVFSLILSAITTTILVLNFTSN</sequence>
<keyword evidence="18" id="KW-1185">Reference proteome</keyword>
<organism evidence="17 18">
    <name type="scientific">Maribacter arenosus</name>
    <dbReference type="NCBI Taxonomy" id="1854708"/>
    <lineage>
        <taxon>Bacteria</taxon>
        <taxon>Pseudomonadati</taxon>
        <taxon>Bacteroidota</taxon>
        <taxon>Flavobacteriia</taxon>
        <taxon>Flavobacteriales</taxon>
        <taxon>Flavobacteriaceae</taxon>
        <taxon>Maribacter</taxon>
    </lineage>
</organism>
<evidence type="ECO:0000313" key="17">
    <source>
        <dbReference type="EMBL" id="MBD0852587.1"/>
    </source>
</evidence>
<evidence type="ECO:0000259" key="16">
    <source>
        <dbReference type="Pfam" id="PF22461"/>
    </source>
</evidence>